<protein>
    <recommendedName>
        <fullName evidence="3">Ribosomal protein S4</fullName>
    </recommendedName>
</protein>
<keyword evidence="2" id="KW-1185">Reference proteome</keyword>
<evidence type="ECO:0000313" key="1">
    <source>
        <dbReference type="EMBL" id="CAL7937911.1"/>
    </source>
</evidence>
<dbReference type="EMBL" id="CAXAJV020001288">
    <property type="protein sequence ID" value="CAL7937911.1"/>
    <property type="molecule type" value="Genomic_DNA"/>
</dbReference>
<gene>
    <name evidence="1" type="ORF">XYLVIOL_LOCUS2971</name>
</gene>
<sequence>MPASYRDRRSEIRLERLLTFFQIPDRRKKSNPGSFVRSPLDYPVLSFQGSDFNESLLRLHRTHPRDVVSREASTGRAPGSLEIMRAKRIEEETRFRLLRYTHRAKCRKII</sequence>
<evidence type="ECO:0000313" key="2">
    <source>
        <dbReference type="Proteomes" id="UP001642520"/>
    </source>
</evidence>
<reference evidence="1 2" key="1">
    <citation type="submission" date="2024-08" db="EMBL/GenBank/DDBJ databases">
        <authorList>
            <person name="Will J Nash"/>
            <person name="Angela Man"/>
            <person name="Seanna McTaggart"/>
            <person name="Kendall Baker"/>
            <person name="Tom Barker"/>
            <person name="Leah Catchpole"/>
            <person name="Alex Durrant"/>
            <person name="Karim Gharbi"/>
            <person name="Naomi Irish"/>
            <person name="Gemy Kaithakottil"/>
            <person name="Debby Ku"/>
            <person name="Aaliyah Providence"/>
            <person name="Felix Shaw"/>
            <person name="David Swarbreck"/>
            <person name="Chris Watkins"/>
            <person name="Ann M. McCartney"/>
            <person name="Giulio Formenti"/>
            <person name="Alice Mouton"/>
            <person name="Noel Vella"/>
            <person name="Bjorn M von Reumont"/>
            <person name="Adriana Vella"/>
            <person name="Wilfried Haerty"/>
        </authorList>
    </citation>
    <scope>NUCLEOTIDE SEQUENCE [LARGE SCALE GENOMIC DNA]</scope>
</reference>
<dbReference type="Proteomes" id="UP001642520">
    <property type="component" value="Unassembled WGS sequence"/>
</dbReference>
<accession>A0ABP1NCE6</accession>
<comment type="caution">
    <text evidence="1">The sequence shown here is derived from an EMBL/GenBank/DDBJ whole genome shotgun (WGS) entry which is preliminary data.</text>
</comment>
<name>A0ABP1NCE6_XYLVO</name>
<proteinExistence type="predicted"/>
<evidence type="ECO:0008006" key="3">
    <source>
        <dbReference type="Google" id="ProtNLM"/>
    </source>
</evidence>
<organism evidence="1 2">
    <name type="scientific">Xylocopa violacea</name>
    <name type="common">Violet carpenter bee</name>
    <name type="synonym">Apis violacea</name>
    <dbReference type="NCBI Taxonomy" id="135666"/>
    <lineage>
        <taxon>Eukaryota</taxon>
        <taxon>Metazoa</taxon>
        <taxon>Ecdysozoa</taxon>
        <taxon>Arthropoda</taxon>
        <taxon>Hexapoda</taxon>
        <taxon>Insecta</taxon>
        <taxon>Pterygota</taxon>
        <taxon>Neoptera</taxon>
        <taxon>Endopterygota</taxon>
        <taxon>Hymenoptera</taxon>
        <taxon>Apocrita</taxon>
        <taxon>Aculeata</taxon>
        <taxon>Apoidea</taxon>
        <taxon>Anthophila</taxon>
        <taxon>Apidae</taxon>
        <taxon>Xylocopa</taxon>
        <taxon>Xylocopa</taxon>
    </lineage>
</organism>